<feature type="binding site" evidence="3">
    <location>
        <begin position="371"/>
        <end position="375"/>
    </location>
    <ligand>
        <name>ATP</name>
        <dbReference type="ChEBI" id="CHEBI:30616"/>
    </ligand>
</feature>
<dbReference type="KEGG" id="lsw:GTO87_05350"/>
<reference evidence="8 9" key="1">
    <citation type="submission" date="2020-01" db="EMBL/GenBank/DDBJ databases">
        <title>Complete and circular genome sequences of six lactobacillus isolates from horses.</title>
        <authorList>
            <person name="Hassan H.M."/>
        </authorList>
    </citation>
    <scope>NUCLEOTIDE SEQUENCE [LARGE SCALE GENOMIC DNA]</scope>
    <source>
        <strain evidence="8 9">1A</strain>
    </source>
</reference>
<dbReference type="RefSeq" id="WP_180848387.1">
    <property type="nucleotide sequence ID" value="NZ_CP047418.1"/>
</dbReference>
<organism evidence="8 9">
    <name type="scientific">Ligilactobacillus saerimneri</name>
    <dbReference type="NCBI Taxonomy" id="228229"/>
    <lineage>
        <taxon>Bacteria</taxon>
        <taxon>Bacillati</taxon>
        <taxon>Bacillota</taxon>
        <taxon>Bacilli</taxon>
        <taxon>Lactobacillales</taxon>
        <taxon>Lactobacillaceae</taxon>
        <taxon>Ligilactobacillus</taxon>
    </lineage>
</organism>
<dbReference type="CDD" id="cd18809">
    <property type="entry name" value="SF1_C_RecD"/>
    <property type="match status" value="1"/>
</dbReference>
<dbReference type="Pfam" id="PF14490">
    <property type="entry name" value="HHH_RecD2"/>
    <property type="match status" value="1"/>
</dbReference>
<dbReference type="HAMAP" id="MF_01488">
    <property type="entry name" value="RecD2"/>
    <property type="match status" value="1"/>
</dbReference>
<dbReference type="Gene3D" id="3.40.50.300">
    <property type="entry name" value="P-loop containing nucleotide triphosphate hydrolases"/>
    <property type="match status" value="2"/>
</dbReference>
<dbReference type="GO" id="GO:0016787">
    <property type="term" value="F:hydrolase activity"/>
    <property type="evidence" value="ECO:0007669"/>
    <property type="project" value="UniProtKB-KW"/>
</dbReference>
<dbReference type="Gene3D" id="2.30.30.940">
    <property type="match status" value="1"/>
</dbReference>
<name>A0A7H9EK38_9LACO</name>
<comment type="catalytic activity">
    <reaction evidence="3">
        <text>ATP + H2O = ADP + phosphate + H(+)</text>
        <dbReference type="Rhea" id="RHEA:13065"/>
        <dbReference type="ChEBI" id="CHEBI:15377"/>
        <dbReference type="ChEBI" id="CHEBI:15378"/>
        <dbReference type="ChEBI" id="CHEBI:30616"/>
        <dbReference type="ChEBI" id="CHEBI:43474"/>
        <dbReference type="ChEBI" id="CHEBI:456216"/>
        <dbReference type="EC" id="5.6.2.3"/>
    </reaction>
</comment>
<dbReference type="GO" id="GO:0017116">
    <property type="term" value="F:single-stranded DNA helicase activity"/>
    <property type="evidence" value="ECO:0007669"/>
    <property type="project" value="TreeGrafter"/>
</dbReference>
<dbReference type="Pfam" id="PF13604">
    <property type="entry name" value="AAA_30"/>
    <property type="match status" value="1"/>
</dbReference>
<protein>
    <recommendedName>
        <fullName evidence="3">ATP-dependent RecD2 DNA helicase</fullName>
        <ecNumber evidence="3">5.6.2.3</ecNumber>
    </recommendedName>
    <alternativeName>
        <fullName evidence="3">DNA 5'-3' helicase subunit RecD2</fullName>
    </alternativeName>
</protein>
<sequence length="822" mass="90721">MADTELTLFGEQGDAPTHGSVTGEVDSIFFRAPDSFFKIIRVHIKETDLTWDDDYITITGDFGDLKEGNTYCFKGMLVKHAKYGMQFKAVSYQNVATSSREGLITYLSSDEFPGIGKKTATQIVTVLGDNTIEKLLENPPSRDELGISKKQYTVLLDQVQANNGVEQAIVRLNSYGFSSSMAAKIYNQYKERVFEVLEDNPYQLAIDIPGLGFGRADQLAAQLGIAADAPKRIQAAIVHALQLLCFEDGSTYTTAEPLIALTLDLLEKGRNIAIDPEQVADEMVALAHDKKLVPDTDRIYPPILYYNEKDIATEVYRLINDEPATPYDQAQLDKKLTKLEVQLGITFGNEQRQAIMAAVQNKFLLLTGGPGTGKTTIINGIVALFAAINDFSLDIGEYERKDQPFPIILAAPTGRAAKRITETTGLPASTIHHLLGINKLDDQPLEEKTLDGQVLIIDETSMVDTTLMKYLLQSVPATMHVILVGDKDQLPSVGPGQVFSDLIASQVLPTVKLKHIYRQDEQSTISILAQNIKNGQLPADFAQPKADRSFIECNANQIANAVTRIIEIAHRKGNNYDDIQVLAPMYRGVAGIDNLNRLLQDLMNPATPQTKQVLLNNQHLRIGDRVLHLVNTPEKNIFNGDLGKVVGITPTNKDKAGQVAGKVIVDFDGNEVEFVGPELKNLTLAYCMSIHKSQGSEFPIVIIPMVMQYARMFARNLLYTGITRAQQKLILLGEKQAYLQSLARNTSSRQTTLTQRVLALFKPDEVSITAQQASSNTDDLNTEMVQEPAGQEYLLTADVVTKEEVDPMIGMDGITPYDLLDK</sequence>
<evidence type="ECO:0000259" key="5">
    <source>
        <dbReference type="Pfam" id="PF14490"/>
    </source>
</evidence>
<dbReference type="GO" id="GO:0009338">
    <property type="term" value="C:exodeoxyribonuclease V complex"/>
    <property type="evidence" value="ECO:0007669"/>
    <property type="project" value="TreeGrafter"/>
</dbReference>
<dbReference type="PANTHER" id="PTHR43788:SF6">
    <property type="entry name" value="DNA HELICASE B"/>
    <property type="match status" value="1"/>
</dbReference>
<keyword evidence="2 3" id="KW-0067">ATP-binding</keyword>
<dbReference type="Pfam" id="PF23139">
    <property type="entry name" value="OB_YrrC"/>
    <property type="match status" value="1"/>
</dbReference>
<evidence type="ECO:0000256" key="2">
    <source>
        <dbReference type="ARBA" id="ARBA00022840"/>
    </source>
</evidence>
<evidence type="ECO:0000256" key="3">
    <source>
        <dbReference type="HAMAP-Rule" id="MF_01488"/>
    </source>
</evidence>
<evidence type="ECO:0000313" key="8">
    <source>
        <dbReference type="EMBL" id="QLL78078.1"/>
    </source>
</evidence>
<evidence type="ECO:0000256" key="1">
    <source>
        <dbReference type="ARBA" id="ARBA00022741"/>
    </source>
</evidence>
<dbReference type="EMBL" id="CP047418">
    <property type="protein sequence ID" value="QLL78078.1"/>
    <property type="molecule type" value="Genomic_DNA"/>
</dbReference>
<dbReference type="InterPro" id="IPR027785">
    <property type="entry name" value="UvrD-like_helicase_C"/>
</dbReference>
<dbReference type="InterPro" id="IPR027417">
    <property type="entry name" value="P-loop_NTPase"/>
</dbReference>
<dbReference type="AlphaFoldDB" id="A0A7H9EK38"/>
<dbReference type="GO" id="GO:0005524">
    <property type="term" value="F:ATP binding"/>
    <property type="evidence" value="ECO:0007669"/>
    <property type="project" value="UniProtKB-UniRule"/>
</dbReference>
<feature type="domain" description="UvrD-like helicase C-terminal" evidence="4">
    <location>
        <begin position="684"/>
        <end position="732"/>
    </location>
</feature>
<evidence type="ECO:0000259" key="4">
    <source>
        <dbReference type="Pfam" id="PF13538"/>
    </source>
</evidence>
<comment type="function">
    <text evidence="3">DNA-dependent ATPase and ATP-dependent 5'-3' DNA helicase. Has no activity on blunt DNA or DNA with 3'-overhangs, requires at least 10 bases of 5'-ssDNA for helicase activity.</text>
</comment>
<proteinExistence type="inferred from homology"/>
<dbReference type="SUPFAM" id="SSF52540">
    <property type="entry name" value="P-loop containing nucleoside triphosphate hydrolases"/>
    <property type="match status" value="1"/>
</dbReference>
<dbReference type="PANTHER" id="PTHR43788">
    <property type="entry name" value="DNA2/NAM7 HELICASE FAMILY MEMBER"/>
    <property type="match status" value="1"/>
</dbReference>
<evidence type="ECO:0000259" key="6">
    <source>
        <dbReference type="Pfam" id="PF18335"/>
    </source>
</evidence>
<feature type="domain" description="ATP-dependent RecD2 DNA helicase-like helix-hairpin-helix" evidence="5">
    <location>
        <begin position="162"/>
        <end position="252"/>
    </location>
</feature>
<keyword evidence="1 3" id="KW-0547">Nucleotide-binding</keyword>
<dbReference type="EC" id="5.6.2.3" evidence="3"/>
<feature type="domain" description="ATP-dependent RecD2 DNA helicase SH3" evidence="6">
    <location>
        <begin position="595"/>
        <end position="667"/>
    </location>
</feature>
<dbReference type="CDD" id="cd17933">
    <property type="entry name" value="DEXSc_RecD-like"/>
    <property type="match status" value="1"/>
</dbReference>
<dbReference type="GO" id="GO:0043139">
    <property type="term" value="F:5'-3' DNA helicase activity"/>
    <property type="evidence" value="ECO:0007669"/>
    <property type="project" value="UniProtKB-UniRule"/>
</dbReference>
<evidence type="ECO:0000313" key="9">
    <source>
        <dbReference type="Proteomes" id="UP000510886"/>
    </source>
</evidence>
<evidence type="ECO:0000259" key="7">
    <source>
        <dbReference type="Pfam" id="PF23139"/>
    </source>
</evidence>
<dbReference type="InterPro" id="IPR029493">
    <property type="entry name" value="RecD2-like_HHH"/>
</dbReference>
<feature type="domain" description="ATP-dependent RecD2 DNA helicase OB-fold" evidence="7">
    <location>
        <begin position="20"/>
        <end position="95"/>
    </location>
</feature>
<dbReference type="NCBIfam" id="TIGR01448">
    <property type="entry name" value="recD_rel"/>
    <property type="match status" value="1"/>
</dbReference>
<dbReference type="GO" id="GO:0003677">
    <property type="term" value="F:DNA binding"/>
    <property type="evidence" value="ECO:0007669"/>
    <property type="project" value="UniProtKB-UniRule"/>
</dbReference>
<dbReference type="GO" id="GO:0006310">
    <property type="term" value="P:DNA recombination"/>
    <property type="evidence" value="ECO:0007669"/>
    <property type="project" value="InterPro"/>
</dbReference>
<dbReference type="InterPro" id="IPR041451">
    <property type="entry name" value="RecD2_SH13"/>
</dbReference>
<dbReference type="InterPro" id="IPR055446">
    <property type="entry name" value="RecD2_N_OB"/>
</dbReference>
<keyword evidence="3" id="KW-0413">Isomerase</keyword>
<accession>A0A7H9EK38</accession>
<comment type="similarity">
    <text evidence="3">Belongs to the RecD family. RecD2 subfamily.</text>
</comment>
<dbReference type="InterPro" id="IPR050534">
    <property type="entry name" value="Coronavir_polyprotein_1ab"/>
</dbReference>
<dbReference type="Proteomes" id="UP000510886">
    <property type="component" value="Chromosome"/>
</dbReference>
<keyword evidence="3" id="KW-0378">Hydrolase</keyword>
<dbReference type="Pfam" id="PF13538">
    <property type="entry name" value="UvrD_C_2"/>
    <property type="match status" value="1"/>
</dbReference>
<dbReference type="InterPro" id="IPR006345">
    <property type="entry name" value="RecD2"/>
</dbReference>
<dbReference type="Gene3D" id="1.10.10.2220">
    <property type="match status" value="1"/>
</dbReference>
<keyword evidence="3" id="KW-0238">DNA-binding</keyword>
<keyword evidence="3 8" id="KW-0347">Helicase</keyword>
<gene>
    <name evidence="3" type="primary">recD2</name>
    <name evidence="8" type="ORF">GTO87_05350</name>
</gene>
<dbReference type="Pfam" id="PF18335">
    <property type="entry name" value="SH3_13"/>
    <property type="match status" value="1"/>
</dbReference>